<dbReference type="Proteomes" id="UP000325672">
    <property type="component" value="Unassembled WGS sequence"/>
</dbReference>
<keyword evidence="3" id="KW-1185">Reference proteome</keyword>
<dbReference type="AlphaFoldDB" id="A0A5N6T803"/>
<reference evidence="2 3" key="1">
    <citation type="submission" date="2019-04" db="EMBL/GenBank/DDBJ databases">
        <title>Friends and foes A comparative genomics study of 23 Aspergillus species from section Flavi.</title>
        <authorList>
            <consortium name="DOE Joint Genome Institute"/>
            <person name="Kjaerbolling I."/>
            <person name="Vesth T."/>
            <person name="Frisvad J.C."/>
            <person name="Nybo J.L."/>
            <person name="Theobald S."/>
            <person name="Kildgaard S."/>
            <person name="Isbrandt T."/>
            <person name="Kuo A."/>
            <person name="Sato A."/>
            <person name="Lyhne E.K."/>
            <person name="Kogle M.E."/>
            <person name="Wiebenga A."/>
            <person name="Kun R.S."/>
            <person name="Lubbers R.J."/>
            <person name="Makela M.R."/>
            <person name="Barry K."/>
            <person name="Chovatia M."/>
            <person name="Clum A."/>
            <person name="Daum C."/>
            <person name="Haridas S."/>
            <person name="He G."/>
            <person name="LaButti K."/>
            <person name="Lipzen A."/>
            <person name="Mondo S."/>
            <person name="Riley R."/>
            <person name="Salamov A."/>
            <person name="Simmons B.A."/>
            <person name="Magnuson J.K."/>
            <person name="Henrissat B."/>
            <person name="Mortensen U.H."/>
            <person name="Larsen T.O."/>
            <person name="Devries R.P."/>
            <person name="Grigoriev I.V."/>
            <person name="Machida M."/>
            <person name="Baker S.E."/>
            <person name="Andersen M.R."/>
        </authorList>
    </citation>
    <scope>NUCLEOTIDE SEQUENCE [LARGE SCALE GENOMIC DNA]</scope>
    <source>
        <strain evidence="2 3">CBS 117625</strain>
    </source>
</reference>
<accession>A0A5N6T803</accession>
<sequence>MPDYPAAYVQALRAAGLTTRSTHEDIALLDEESLKDLLVSLLQVLNTLEAAGTSTHMIQGFLRPILPHQQVRIENRLGKVSTPEIRTDHKSAEAGPSQPTARVTRSASAAAEGSSSSFPSSKGKEKERSTAEIEKIEMKKVEWE</sequence>
<dbReference type="GeneID" id="43642827"/>
<protein>
    <submittedName>
        <fullName evidence="2">Uncharacterized protein</fullName>
    </submittedName>
</protein>
<gene>
    <name evidence="2" type="ORF">BDV38DRAFT_277990</name>
</gene>
<dbReference type="RefSeq" id="XP_031918526.1">
    <property type="nucleotide sequence ID" value="XM_032058617.1"/>
</dbReference>
<name>A0A5N6T803_ASPPS</name>
<evidence type="ECO:0000313" key="2">
    <source>
        <dbReference type="EMBL" id="KAE8142463.1"/>
    </source>
</evidence>
<evidence type="ECO:0000256" key="1">
    <source>
        <dbReference type="SAM" id="MobiDB-lite"/>
    </source>
</evidence>
<evidence type="ECO:0000313" key="3">
    <source>
        <dbReference type="Proteomes" id="UP000325672"/>
    </source>
</evidence>
<feature type="region of interest" description="Disordered" evidence="1">
    <location>
        <begin position="77"/>
        <end position="144"/>
    </location>
</feature>
<proteinExistence type="predicted"/>
<feature type="compositionally biased region" description="Basic and acidic residues" evidence="1">
    <location>
        <begin position="122"/>
        <end position="144"/>
    </location>
</feature>
<feature type="compositionally biased region" description="Low complexity" evidence="1">
    <location>
        <begin position="100"/>
        <end position="121"/>
    </location>
</feature>
<dbReference type="EMBL" id="ML743554">
    <property type="protein sequence ID" value="KAE8142463.1"/>
    <property type="molecule type" value="Genomic_DNA"/>
</dbReference>
<organism evidence="2 3">
    <name type="scientific">Aspergillus pseudotamarii</name>
    <dbReference type="NCBI Taxonomy" id="132259"/>
    <lineage>
        <taxon>Eukaryota</taxon>
        <taxon>Fungi</taxon>
        <taxon>Dikarya</taxon>
        <taxon>Ascomycota</taxon>
        <taxon>Pezizomycotina</taxon>
        <taxon>Eurotiomycetes</taxon>
        <taxon>Eurotiomycetidae</taxon>
        <taxon>Eurotiales</taxon>
        <taxon>Aspergillaceae</taxon>
        <taxon>Aspergillus</taxon>
        <taxon>Aspergillus subgen. Circumdati</taxon>
    </lineage>
</organism>